<dbReference type="Proteomes" id="UP000657574">
    <property type="component" value="Unassembled WGS sequence"/>
</dbReference>
<reference evidence="1" key="2">
    <citation type="submission" date="2020-09" db="EMBL/GenBank/DDBJ databases">
        <authorList>
            <person name="Sun Q."/>
            <person name="Ohkuma M."/>
        </authorList>
    </citation>
    <scope>NUCLEOTIDE SEQUENCE</scope>
    <source>
        <strain evidence="1">JCM 3086</strain>
    </source>
</reference>
<name>A0A917UPR2_9ACTN</name>
<evidence type="ECO:0000313" key="2">
    <source>
        <dbReference type="Proteomes" id="UP000657574"/>
    </source>
</evidence>
<comment type="caution">
    <text evidence="1">The sequence shown here is derived from an EMBL/GenBank/DDBJ whole genome shotgun (WGS) entry which is preliminary data.</text>
</comment>
<gene>
    <name evidence="1" type="ORF">GCM10010121_099810</name>
</gene>
<reference evidence="1" key="1">
    <citation type="journal article" date="2014" name="Int. J. Syst. Evol. Microbiol.">
        <title>Complete genome sequence of Corynebacterium casei LMG S-19264T (=DSM 44701T), isolated from a smear-ripened cheese.</title>
        <authorList>
            <consortium name="US DOE Joint Genome Institute (JGI-PGF)"/>
            <person name="Walter F."/>
            <person name="Albersmeier A."/>
            <person name="Kalinowski J."/>
            <person name="Ruckert C."/>
        </authorList>
    </citation>
    <scope>NUCLEOTIDE SEQUENCE</scope>
    <source>
        <strain evidence="1">JCM 3086</strain>
    </source>
</reference>
<dbReference type="AlphaFoldDB" id="A0A917UPR2"/>
<protein>
    <recommendedName>
        <fullName evidence="3">Knr4/Smi1-like domain-containing protein</fullName>
    </recommendedName>
</protein>
<sequence length="250" mass="28032">MVEGSGSVLGVLDGPDVSVVLRGGVHTRSQAWDFVRWFADAWMGRRLRVEDGCAEDELAAAEVDLGFELPAALREGFELFGRRDDLTRQQDPLVRPTGLYVDDALNGVLVFRRENQDCAYWGIPLDEIEQEDPPVVVESREGWIPFFDRMSLAWVELVLSESLFGADSLYDACELPDALVPSLHARYGRVDLPDHPMWASADDSPLRWYAAPGRLVRRDGIEDQSWIHARGRTPAALETIRAELPGPWVC</sequence>
<dbReference type="EMBL" id="BMQA01000175">
    <property type="protein sequence ID" value="GGJ73303.1"/>
    <property type="molecule type" value="Genomic_DNA"/>
</dbReference>
<accession>A0A917UPR2</accession>
<keyword evidence="2" id="KW-1185">Reference proteome</keyword>
<proteinExistence type="predicted"/>
<organism evidence="1 2">
    <name type="scientific">Streptomyces brasiliensis</name>
    <dbReference type="NCBI Taxonomy" id="1954"/>
    <lineage>
        <taxon>Bacteria</taxon>
        <taxon>Bacillati</taxon>
        <taxon>Actinomycetota</taxon>
        <taxon>Actinomycetes</taxon>
        <taxon>Kitasatosporales</taxon>
        <taxon>Streptomycetaceae</taxon>
        <taxon>Streptomyces</taxon>
    </lineage>
</organism>
<evidence type="ECO:0000313" key="1">
    <source>
        <dbReference type="EMBL" id="GGJ73303.1"/>
    </source>
</evidence>
<evidence type="ECO:0008006" key="3">
    <source>
        <dbReference type="Google" id="ProtNLM"/>
    </source>
</evidence>